<keyword evidence="2" id="KW-1185">Reference proteome</keyword>
<protein>
    <submittedName>
        <fullName evidence="1">Uncharacterized protein</fullName>
    </submittedName>
</protein>
<accession>A0A151I3T3</accession>
<evidence type="ECO:0000313" key="1">
    <source>
        <dbReference type="EMBL" id="KYM82778.1"/>
    </source>
</evidence>
<dbReference type="EMBL" id="KQ976508">
    <property type="protein sequence ID" value="KYM82778.1"/>
    <property type="molecule type" value="Genomic_DNA"/>
</dbReference>
<evidence type="ECO:0000313" key="2">
    <source>
        <dbReference type="Proteomes" id="UP000078540"/>
    </source>
</evidence>
<proteinExistence type="predicted"/>
<dbReference type="AlphaFoldDB" id="A0A151I3T3"/>
<dbReference type="Proteomes" id="UP000078540">
    <property type="component" value="Unassembled WGS sequence"/>
</dbReference>
<reference evidence="1 2" key="1">
    <citation type="submission" date="2015-09" db="EMBL/GenBank/DDBJ databases">
        <title>Atta colombica WGS genome.</title>
        <authorList>
            <person name="Nygaard S."/>
            <person name="Hu H."/>
            <person name="Boomsma J."/>
            <person name="Zhang G."/>
        </authorList>
    </citation>
    <scope>NUCLEOTIDE SEQUENCE [LARGE SCALE GENOMIC DNA]</scope>
    <source>
        <strain evidence="1">Treedump-2</strain>
        <tissue evidence="1">Whole body</tissue>
    </source>
</reference>
<sequence length="144" mass="16299">MSLPGESLDYRISSMSPAVAAPQPLLRALLYAFDGSSTVLSSSHRLRVSFALFLSPLSPNIYPLMSWRDDPFSFSLSTKHSSTLGEWKTRVRFPSLFLVRKDSRILTFPVHERRSRKTLMRFAETPSHAVLATRDLSLSRILQS</sequence>
<organism evidence="1 2">
    <name type="scientific">Atta colombica</name>
    <dbReference type="NCBI Taxonomy" id="520822"/>
    <lineage>
        <taxon>Eukaryota</taxon>
        <taxon>Metazoa</taxon>
        <taxon>Ecdysozoa</taxon>
        <taxon>Arthropoda</taxon>
        <taxon>Hexapoda</taxon>
        <taxon>Insecta</taxon>
        <taxon>Pterygota</taxon>
        <taxon>Neoptera</taxon>
        <taxon>Endopterygota</taxon>
        <taxon>Hymenoptera</taxon>
        <taxon>Apocrita</taxon>
        <taxon>Aculeata</taxon>
        <taxon>Formicoidea</taxon>
        <taxon>Formicidae</taxon>
        <taxon>Myrmicinae</taxon>
        <taxon>Atta</taxon>
    </lineage>
</organism>
<gene>
    <name evidence="1" type="ORF">ALC53_06783</name>
</gene>
<name>A0A151I3T3_9HYME</name>